<evidence type="ECO:0000256" key="8">
    <source>
        <dbReference type="ARBA" id="ARBA00025802"/>
    </source>
</evidence>
<keyword evidence="7" id="KW-0456">Lyase</keyword>
<dbReference type="GO" id="GO:0009089">
    <property type="term" value="P:lysine biosynthetic process via diaminopimelate"/>
    <property type="evidence" value="ECO:0007669"/>
    <property type="project" value="TreeGrafter"/>
</dbReference>
<keyword evidence="5" id="KW-0663">Pyridoxal phosphate</keyword>
<comment type="catalytic activity">
    <reaction evidence="10">
        <text>carboxynorspermidine + H(+) = norspermidine + CO2</text>
        <dbReference type="Rhea" id="RHEA:34099"/>
        <dbReference type="ChEBI" id="CHEBI:15378"/>
        <dbReference type="ChEBI" id="CHEBI:16526"/>
        <dbReference type="ChEBI" id="CHEBI:57920"/>
        <dbReference type="ChEBI" id="CHEBI:65070"/>
        <dbReference type="EC" id="4.1.1.96"/>
    </reaction>
</comment>
<feature type="binding site" evidence="11">
    <location>
        <position position="304"/>
    </location>
    <ligand>
        <name>substrate</name>
    </ligand>
</feature>
<dbReference type="InterPro" id="IPR029066">
    <property type="entry name" value="PLP-binding_barrel"/>
</dbReference>
<dbReference type="RefSeq" id="WP_013044209.1">
    <property type="nucleotide sequence ID" value="NC_014008.1"/>
</dbReference>
<comment type="catalytic activity">
    <reaction evidence="9">
        <text>carboxyspermidine + H(+) = spermidine + CO2</text>
        <dbReference type="Rhea" id="RHEA:34095"/>
        <dbReference type="ChEBI" id="CHEBI:15378"/>
        <dbReference type="ChEBI" id="CHEBI:16526"/>
        <dbReference type="ChEBI" id="CHEBI:57834"/>
        <dbReference type="ChEBI" id="CHEBI:65072"/>
        <dbReference type="EC" id="4.1.1.96"/>
    </reaction>
</comment>
<dbReference type="GO" id="GO:0045312">
    <property type="term" value="P:nor-spermidine biosynthetic process"/>
    <property type="evidence" value="ECO:0007669"/>
    <property type="project" value="InterPro"/>
</dbReference>
<dbReference type="Gene3D" id="2.40.37.10">
    <property type="entry name" value="Lyase, Ornithine Decarboxylase, Chain A, domain 1"/>
    <property type="match status" value="1"/>
</dbReference>
<name>D5ENL1_CORAD</name>
<dbReference type="NCBIfam" id="TIGR01047">
    <property type="entry name" value="nspC"/>
    <property type="match status" value="1"/>
</dbReference>
<evidence type="ECO:0000256" key="5">
    <source>
        <dbReference type="ARBA" id="ARBA00022898"/>
    </source>
</evidence>
<keyword evidence="14" id="KW-1185">Reference proteome</keyword>
<evidence type="ECO:0000256" key="6">
    <source>
        <dbReference type="ARBA" id="ARBA00023066"/>
    </source>
</evidence>
<dbReference type="AlphaFoldDB" id="D5ENL1"/>
<dbReference type="GO" id="GO:0008836">
    <property type="term" value="F:diaminopimelate decarboxylase activity"/>
    <property type="evidence" value="ECO:0007669"/>
    <property type="project" value="TreeGrafter"/>
</dbReference>
<dbReference type="CDD" id="cd06829">
    <property type="entry name" value="PLPDE_III_CANSDC"/>
    <property type="match status" value="1"/>
</dbReference>
<dbReference type="EC" id="4.1.1.96" evidence="2"/>
<dbReference type="Pfam" id="PF00278">
    <property type="entry name" value="Orn_DAP_Arg_deC"/>
    <property type="match status" value="1"/>
</dbReference>
<reference evidence="13 14" key="1">
    <citation type="journal article" date="2010" name="Stand. Genomic Sci.">
        <title>Complete genome sequence of Coraliomargarita akajimensis type strain (04OKA010-24).</title>
        <authorList>
            <person name="Mavromatis K."/>
            <person name="Abt B."/>
            <person name="Brambilla E."/>
            <person name="Lapidus A."/>
            <person name="Copeland A."/>
            <person name="Deshpande S."/>
            <person name="Nolan M."/>
            <person name="Lucas S."/>
            <person name="Tice H."/>
            <person name="Cheng J.F."/>
            <person name="Han C."/>
            <person name="Detter J.C."/>
            <person name="Woyke T."/>
            <person name="Goodwin L."/>
            <person name="Pitluck S."/>
            <person name="Held B."/>
            <person name="Brettin T."/>
            <person name="Tapia R."/>
            <person name="Ivanova N."/>
            <person name="Mikhailova N."/>
            <person name="Pati A."/>
            <person name="Liolios K."/>
            <person name="Chen A."/>
            <person name="Palaniappan K."/>
            <person name="Land M."/>
            <person name="Hauser L."/>
            <person name="Chang Y.J."/>
            <person name="Jeffries C.D."/>
            <person name="Rohde M."/>
            <person name="Goker M."/>
            <person name="Bristow J."/>
            <person name="Eisen J.A."/>
            <person name="Markowitz V."/>
            <person name="Hugenholtz P."/>
            <person name="Klenk H.P."/>
            <person name="Kyrpides N.C."/>
        </authorList>
    </citation>
    <scope>NUCLEOTIDE SEQUENCE [LARGE SCALE GENOMIC DNA]</scope>
    <source>
        <strain evidence="14">DSM 45221 / IAM 15411 / JCM 23193 / KCTC 12865</strain>
    </source>
</reference>
<comment type="similarity">
    <text evidence="8">Belongs to the Orn/Lys/Arg decarboxylase class-II family. NspC subfamily.</text>
</comment>
<feature type="domain" description="Orn/DAP/Arg decarboxylase 2 C-terminal" evidence="12">
    <location>
        <begin position="242"/>
        <end position="360"/>
    </location>
</feature>
<evidence type="ECO:0000256" key="3">
    <source>
        <dbReference type="ARBA" id="ARBA00013633"/>
    </source>
</evidence>
<evidence type="ECO:0000256" key="7">
    <source>
        <dbReference type="ARBA" id="ARBA00023239"/>
    </source>
</evidence>
<dbReference type="InterPro" id="IPR009006">
    <property type="entry name" value="Ala_racemase/Decarboxylase_C"/>
</dbReference>
<dbReference type="KEGG" id="caa:Caka_2471"/>
<dbReference type="HOGENOM" id="CLU_038560_0_0_0"/>
<dbReference type="SUPFAM" id="SSF50621">
    <property type="entry name" value="Alanine racemase C-terminal domain-like"/>
    <property type="match status" value="1"/>
</dbReference>
<evidence type="ECO:0000256" key="11">
    <source>
        <dbReference type="PIRSR" id="PIRSR038941-1"/>
    </source>
</evidence>
<evidence type="ECO:0000256" key="4">
    <source>
        <dbReference type="ARBA" id="ARBA00022793"/>
    </source>
</evidence>
<accession>D5ENL1</accession>
<evidence type="ECO:0000256" key="9">
    <source>
        <dbReference type="ARBA" id="ARBA00047351"/>
    </source>
</evidence>
<proteinExistence type="inferred from homology"/>
<dbReference type="GO" id="GO:0008295">
    <property type="term" value="P:spermidine biosynthetic process"/>
    <property type="evidence" value="ECO:0007669"/>
    <property type="project" value="UniProtKB-KW"/>
</dbReference>
<dbReference type="InterPro" id="IPR005730">
    <property type="entry name" value="Nsp_de-COase"/>
</dbReference>
<dbReference type="STRING" id="583355.Caka_2471"/>
<evidence type="ECO:0000256" key="1">
    <source>
        <dbReference type="ARBA" id="ARBA00001933"/>
    </source>
</evidence>
<feature type="binding site" evidence="11">
    <location>
        <position position="267"/>
    </location>
    <ligand>
        <name>substrate</name>
    </ligand>
</feature>
<dbReference type="InterPro" id="IPR022643">
    <property type="entry name" value="De-COase2_C"/>
</dbReference>
<dbReference type="Gene3D" id="3.20.20.10">
    <property type="entry name" value="Alanine racemase"/>
    <property type="match status" value="1"/>
</dbReference>
<dbReference type="EMBL" id="CP001998">
    <property type="protein sequence ID" value="ADE55487.1"/>
    <property type="molecule type" value="Genomic_DNA"/>
</dbReference>
<comment type="cofactor">
    <cofactor evidence="1">
        <name>pyridoxal 5'-phosphate</name>
        <dbReference type="ChEBI" id="CHEBI:597326"/>
    </cofactor>
</comment>
<gene>
    <name evidence="13" type="ordered locus">Caka_2471</name>
</gene>
<protein>
    <recommendedName>
        <fullName evidence="3">Carboxynorspermidine/carboxyspermidine decarboxylase</fullName>
        <ecNumber evidence="2">4.1.1.96</ecNumber>
    </recommendedName>
</protein>
<dbReference type="PANTHER" id="PTHR43727:SF1">
    <property type="entry name" value="CARBOXYNORSPERMIDINE_CARBOXYSPERMIDINE DECARBOXYLASE"/>
    <property type="match status" value="1"/>
</dbReference>
<dbReference type="PIRSF" id="PIRSF038941">
    <property type="entry name" value="NspC"/>
    <property type="match status" value="1"/>
</dbReference>
<dbReference type="OrthoDB" id="9804410at2"/>
<organism evidence="13 14">
    <name type="scientific">Coraliomargarita akajimensis (strain DSM 45221 / IAM 15411 / JCM 23193 / KCTC 12865 / 04OKA010-24)</name>
    <dbReference type="NCBI Taxonomy" id="583355"/>
    <lineage>
        <taxon>Bacteria</taxon>
        <taxon>Pseudomonadati</taxon>
        <taxon>Verrucomicrobiota</taxon>
        <taxon>Opitutia</taxon>
        <taxon>Puniceicoccales</taxon>
        <taxon>Coraliomargaritaceae</taxon>
        <taxon>Coraliomargarita</taxon>
    </lineage>
</organism>
<sequence>MAQDPTPPLTPARLQQLASIPTDDCPSPAYIVQLDRLNENCELLEQVAETSGAKVLLALKGFACHSTFPVISKYLAGTTSSGLHEALLATEHFGKEVHVYSPAYKASELQALRHFAHSLVFNSADQLASGVRQLTDGPRPQLGLRVNPEYSEVETDLYDPCSPNSRLGTTRSALDSALQRLPSGLLHHLDGLHFHALCEQDADTLEHTAEAFESKFGDLLETLPLKWLNFGGGHHITRPGYDLARLCKVVQYFREKYEVDVYLEPGEAVALHTGILVVTVLDILEAGGKQLIITDSSATCHMPDVLEMPYRPNILDAGEADEFPYTYRIGGMSCLAGDVVGDYSFQQPVEIGQRLVFLDMSHYTMVKTTTFNGVPLPAICLHSEADGLQIVRKFHYSDYADRLS</sequence>
<keyword evidence="6" id="KW-0745">Spermidine biosynthesis</keyword>
<evidence type="ECO:0000313" key="13">
    <source>
        <dbReference type="EMBL" id="ADE55487.1"/>
    </source>
</evidence>
<evidence type="ECO:0000313" key="14">
    <source>
        <dbReference type="Proteomes" id="UP000000925"/>
    </source>
</evidence>
<keyword evidence="4" id="KW-0210">Decarboxylase</keyword>
<dbReference type="Proteomes" id="UP000000925">
    <property type="component" value="Chromosome"/>
</dbReference>
<evidence type="ECO:0000259" key="12">
    <source>
        <dbReference type="Pfam" id="PF00278"/>
    </source>
</evidence>
<evidence type="ECO:0000256" key="10">
    <source>
        <dbReference type="ARBA" id="ARBA00047389"/>
    </source>
</evidence>
<dbReference type="SUPFAM" id="SSF51419">
    <property type="entry name" value="PLP-binding barrel"/>
    <property type="match status" value="1"/>
</dbReference>
<dbReference type="PANTHER" id="PTHR43727">
    <property type="entry name" value="DIAMINOPIMELATE DECARBOXYLASE"/>
    <property type="match status" value="1"/>
</dbReference>
<evidence type="ECO:0000256" key="2">
    <source>
        <dbReference type="ARBA" id="ARBA00012259"/>
    </source>
</evidence>
<dbReference type="eggNOG" id="COG0019">
    <property type="taxonomic scope" value="Bacteria"/>
</dbReference>